<feature type="compositionally biased region" description="Basic and acidic residues" evidence="4">
    <location>
        <begin position="63"/>
        <end position="89"/>
    </location>
</feature>
<keyword evidence="7" id="KW-1185">Reference proteome</keyword>
<evidence type="ECO:0000313" key="6">
    <source>
        <dbReference type="EMBL" id="PWR01035.1"/>
    </source>
</evidence>
<name>A0A2V2L7E0_9RHOB</name>
<dbReference type="Proteomes" id="UP000245680">
    <property type="component" value="Unassembled WGS sequence"/>
</dbReference>
<dbReference type="PANTHER" id="PTHR23073">
    <property type="entry name" value="26S PROTEASOME REGULATORY SUBUNIT"/>
    <property type="match status" value="1"/>
</dbReference>
<dbReference type="GO" id="GO:0005524">
    <property type="term" value="F:ATP binding"/>
    <property type="evidence" value="ECO:0007669"/>
    <property type="project" value="UniProtKB-KW"/>
</dbReference>
<sequence>MAFQADLFQEGPAQDDDREGQEPDCQGIRDQSQPPPPRRRPHLRQITRRHDCAGKRGRSQFRGPEERRPQRYRPDVARTRRTAGSDRPAHASSGRGSPADRIAGRCRQDERSRRAADHAQGLFRSAAPFRETAVGRGRKGDQDSVQPDPRADQIGSGPDRAPTHAGAQGMKDQASISTAPNLDAGLDFLARLVSARVAETEGRDPGELPLPQLFDDGTPLAALCQQHGVGFDTFTVLMLALAPHLRPQLLSDAFAAAIARPGDFPQMGGRRHAESRAMLPTGETAAFLLAGDDIAARADLHRLFEPDHWLAAEDLVSLEEPAPGAPRLSGTLELSGSAFDRLVLGRSAAPRFSARFPARRVTTRLGWEDLVLADPTRAGLDALDRWLRHRAALDGAAAAGRHLRPGFRALFHGPPGTGKTLSAGLLGQKAGLEVYRVDLSLVVSKYIGETEKNLGTLFATARARDWVLFFDEADALFGKRTAVTDAHDRYANQEVSYLLSRVEDYDGLVILCSNLRSNIDDAFLGRFDAIVAFTPPGVSERAAIWAGALPDVPAPADPAAFSAAMARFELSGRAIVGAVRHATARALDASRATLTYTDAAAGVAHELEKEGRIFRNLVEPEIAAETAD</sequence>
<comment type="similarity">
    <text evidence="1">Belongs to the AAA ATPase family.</text>
</comment>
<dbReference type="InterPro" id="IPR050221">
    <property type="entry name" value="26S_Proteasome_ATPase"/>
</dbReference>
<evidence type="ECO:0000256" key="1">
    <source>
        <dbReference type="ARBA" id="ARBA00006914"/>
    </source>
</evidence>
<feature type="region of interest" description="Disordered" evidence="4">
    <location>
        <begin position="1"/>
        <end position="174"/>
    </location>
</feature>
<dbReference type="InterPro" id="IPR003593">
    <property type="entry name" value="AAA+_ATPase"/>
</dbReference>
<evidence type="ECO:0000259" key="5">
    <source>
        <dbReference type="SMART" id="SM00382"/>
    </source>
</evidence>
<protein>
    <recommendedName>
        <fullName evidence="5">AAA+ ATPase domain-containing protein</fullName>
    </recommendedName>
</protein>
<dbReference type="SMART" id="SM00382">
    <property type="entry name" value="AAA"/>
    <property type="match status" value="1"/>
</dbReference>
<dbReference type="GO" id="GO:0016887">
    <property type="term" value="F:ATP hydrolysis activity"/>
    <property type="evidence" value="ECO:0007669"/>
    <property type="project" value="InterPro"/>
</dbReference>
<dbReference type="Gene3D" id="3.40.50.300">
    <property type="entry name" value="P-loop containing nucleotide triphosphate hydrolases"/>
    <property type="match status" value="1"/>
</dbReference>
<feature type="domain" description="AAA+ ATPase" evidence="5">
    <location>
        <begin position="405"/>
        <end position="537"/>
    </location>
</feature>
<keyword evidence="2" id="KW-0547">Nucleotide-binding</keyword>
<evidence type="ECO:0000256" key="3">
    <source>
        <dbReference type="ARBA" id="ARBA00022840"/>
    </source>
</evidence>
<comment type="caution">
    <text evidence="6">The sequence shown here is derived from an EMBL/GenBank/DDBJ whole genome shotgun (WGS) entry which is preliminary data.</text>
</comment>
<gene>
    <name evidence="6" type="ORF">DKT77_19075</name>
</gene>
<accession>A0A2V2L7E0</accession>
<dbReference type="CDD" id="cd19481">
    <property type="entry name" value="RecA-like_protease"/>
    <property type="match status" value="1"/>
</dbReference>
<evidence type="ECO:0000256" key="4">
    <source>
        <dbReference type="SAM" id="MobiDB-lite"/>
    </source>
</evidence>
<evidence type="ECO:0000313" key="7">
    <source>
        <dbReference type="Proteomes" id="UP000245680"/>
    </source>
</evidence>
<proteinExistence type="inferred from homology"/>
<evidence type="ECO:0000256" key="2">
    <source>
        <dbReference type="ARBA" id="ARBA00022741"/>
    </source>
</evidence>
<dbReference type="EMBL" id="QGKU01000063">
    <property type="protein sequence ID" value="PWR01035.1"/>
    <property type="molecule type" value="Genomic_DNA"/>
</dbReference>
<dbReference type="OrthoDB" id="7438987at2"/>
<feature type="compositionally biased region" description="Basic and acidic residues" evidence="4">
    <location>
        <begin position="102"/>
        <end position="117"/>
    </location>
</feature>
<dbReference type="AlphaFoldDB" id="A0A2V2L7E0"/>
<feature type="compositionally biased region" description="Basic residues" evidence="4">
    <location>
        <begin position="37"/>
        <end position="47"/>
    </location>
</feature>
<dbReference type="InterPro" id="IPR027417">
    <property type="entry name" value="P-loop_NTPase"/>
</dbReference>
<dbReference type="SUPFAM" id="SSF52540">
    <property type="entry name" value="P-loop containing nucleoside triphosphate hydrolases"/>
    <property type="match status" value="1"/>
</dbReference>
<dbReference type="Pfam" id="PF00004">
    <property type="entry name" value="AAA"/>
    <property type="match status" value="1"/>
</dbReference>
<keyword evidence="3" id="KW-0067">ATP-binding</keyword>
<reference evidence="6 7" key="1">
    <citation type="submission" date="2018-05" db="EMBL/GenBank/DDBJ databases">
        <title>Rhodobacteraceae gen. nov., sp. nov. isolated from sea water.</title>
        <authorList>
            <person name="Ren Y."/>
        </authorList>
    </citation>
    <scope>NUCLEOTIDE SEQUENCE [LARGE SCALE GENOMIC DNA]</scope>
    <source>
        <strain evidence="6 7">TG-679</strain>
    </source>
</reference>
<organism evidence="6 7">
    <name type="scientific">Meridianimarinicoccus roseus</name>
    <dbReference type="NCBI Taxonomy" id="2072018"/>
    <lineage>
        <taxon>Bacteria</taxon>
        <taxon>Pseudomonadati</taxon>
        <taxon>Pseudomonadota</taxon>
        <taxon>Alphaproteobacteria</taxon>
        <taxon>Rhodobacterales</taxon>
        <taxon>Paracoccaceae</taxon>
        <taxon>Meridianimarinicoccus</taxon>
    </lineage>
</organism>
<dbReference type="InterPro" id="IPR003959">
    <property type="entry name" value="ATPase_AAA_core"/>
</dbReference>